<sequence>MFYKLGVFSYRARWWIVAAWLCIIVMAGVFAPQANGVLKSGGFNLPEAESIKAINDITERFGGYRATIMALFTPPSGTRADDPTYMAQVDAAVAGAKEFKDIKAVLTYGSTGDKSFISGDGKYTYALFGFVTDVDATEQNLASFEKTLKPGNLDMRLTGLPVIYKQVNEVSQTDLEQAEKITLPLALIILVIVFRTLVAAAMPIIVAMCSVATTLAMIYFLGQTVDLSIFVLNIATVLGLGIGIDYSLFIVNRFREELHKRDGDVESAIAATVGSAGRATFFSGLTVLIGMSSLLLFQFMALRSMGIGGVLVVLMSVLASLSMLPAILSILGHRIDSLKVPFLKRTKDKLQEMGTGNSFWHKLAEFVMRHPIKIIVVVLAILVLVGSPFWRVRFGEPQADILPKDNPARVAFEIIGQNFPGSAKSSDVYLLVEAKNGKMTDPENVTALVNYTNQLIKDKQVKGIRSAVNLPLPTPLTQEQYVTLLGIYGNDPSKLPAQVAQLTPVLKSLIDNQKAVIKLDTGIEYASADARQYINSLRGNKPANFNVLISGEQPALMDFVDKMYSDFPIAILLVVIITYITLLIMFKSVLLPLKAVVMTALSLSASYGALVWLLQDGNLSTLLDFKPTGYVESMLPIMMFGILSGLSMDYEVFLLTRIKEVYDETKNNTKSVALGLERTGGIITSAALIMIVVSAAFATADIIIIKAIGIGMALAVFIDATIIRALLVPATMKLIGDWNWWIPKALKRLLPDVNIKH</sequence>
<dbReference type="Pfam" id="PF03176">
    <property type="entry name" value="MMPL"/>
    <property type="match status" value="2"/>
</dbReference>
<feature type="transmembrane region" description="Helical" evidence="6">
    <location>
        <begin position="676"/>
        <end position="697"/>
    </location>
</feature>
<protein>
    <submittedName>
        <fullName evidence="8">MMPL family transporter</fullName>
    </submittedName>
</protein>
<evidence type="ECO:0000313" key="11">
    <source>
        <dbReference type="Proteomes" id="UP001431572"/>
    </source>
</evidence>
<dbReference type="PANTHER" id="PTHR33406">
    <property type="entry name" value="MEMBRANE PROTEIN MJ1562-RELATED"/>
    <property type="match status" value="1"/>
</dbReference>
<evidence type="ECO:0000256" key="5">
    <source>
        <dbReference type="ARBA" id="ARBA00023136"/>
    </source>
</evidence>
<feature type="transmembrane region" description="Helical" evidence="6">
    <location>
        <begin position="703"/>
        <end position="727"/>
    </location>
</feature>
<feature type="transmembrane region" description="Helical" evidence="6">
    <location>
        <begin position="227"/>
        <end position="251"/>
    </location>
</feature>
<keyword evidence="11" id="KW-1185">Reference proteome</keyword>
<keyword evidence="5 6" id="KW-0472">Membrane</keyword>
<evidence type="ECO:0000256" key="6">
    <source>
        <dbReference type="SAM" id="Phobius"/>
    </source>
</evidence>
<dbReference type="AlphaFoldDB" id="A0A8T7M8Z0"/>
<dbReference type="Proteomes" id="UP001431572">
    <property type="component" value="Chromosome 2"/>
</dbReference>
<feature type="domain" description="SSD" evidence="7">
    <location>
        <begin position="204"/>
        <end position="330"/>
    </location>
</feature>
<feature type="transmembrane region" description="Helical" evidence="6">
    <location>
        <begin position="634"/>
        <end position="655"/>
    </location>
</feature>
<feature type="transmembrane region" description="Helical" evidence="6">
    <location>
        <begin position="567"/>
        <end position="586"/>
    </location>
</feature>
<dbReference type="SUPFAM" id="SSF82866">
    <property type="entry name" value="Multidrug efflux transporter AcrB transmembrane domain"/>
    <property type="match status" value="2"/>
</dbReference>
<dbReference type="PROSITE" id="PS50156">
    <property type="entry name" value="SSD"/>
    <property type="match status" value="1"/>
</dbReference>
<dbReference type="InterPro" id="IPR050545">
    <property type="entry name" value="Mycobact_MmpL"/>
</dbReference>
<keyword evidence="2" id="KW-1003">Cell membrane</keyword>
<evidence type="ECO:0000256" key="4">
    <source>
        <dbReference type="ARBA" id="ARBA00022989"/>
    </source>
</evidence>
<dbReference type="EMBL" id="CP128400">
    <property type="protein sequence ID" value="WJW68456.1"/>
    <property type="molecule type" value="Genomic_DNA"/>
</dbReference>
<evidence type="ECO:0000256" key="1">
    <source>
        <dbReference type="ARBA" id="ARBA00004651"/>
    </source>
</evidence>
<reference evidence="8 10" key="1">
    <citation type="submission" date="2020-06" db="EMBL/GenBank/DDBJ databases">
        <title>Anoxygenic phototrophic Chloroflexota member uses a Type I reaction center.</title>
        <authorList>
            <person name="Tsuji J.M."/>
            <person name="Shaw N.A."/>
            <person name="Nagashima S."/>
            <person name="Venkiteswaran J."/>
            <person name="Schiff S.L."/>
            <person name="Hanada S."/>
            <person name="Tank M."/>
            <person name="Neufeld J.D."/>
        </authorList>
    </citation>
    <scope>NUCLEOTIDE SEQUENCE [LARGE SCALE GENOMIC DNA]</scope>
    <source>
        <strain evidence="8">L227-S17</strain>
    </source>
</reference>
<comment type="subcellular location">
    <subcellularLocation>
        <location evidence="1">Cell membrane</location>
        <topology evidence="1">Multi-pass membrane protein</topology>
    </subcellularLocation>
</comment>
<feature type="transmembrane region" description="Helical" evidence="6">
    <location>
        <begin position="593"/>
        <end position="614"/>
    </location>
</feature>
<dbReference type="EMBL" id="JACATZ010000003">
    <property type="protein sequence ID" value="NWJ48524.1"/>
    <property type="molecule type" value="Genomic_DNA"/>
</dbReference>
<dbReference type="Proteomes" id="UP000521676">
    <property type="component" value="Unassembled WGS sequence"/>
</dbReference>
<dbReference type="InterPro" id="IPR000731">
    <property type="entry name" value="SSD"/>
</dbReference>
<organism evidence="8 10">
    <name type="scientific">Candidatus Chlorohelix allophototropha</name>
    <dbReference type="NCBI Taxonomy" id="3003348"/>
    <lineage>
        <taxon>Bacteria</taxon>
        <taxon>Bacillati</taxon>
        <taxon>Chloroflexota</taxon>
        <taxon>Chloroflexia</taxon>
        <taxon>Candidatus Chloroheliales</taxon>
        <taxon>Candidatus Chloroheliaceae</taxon>
        <taxon>Candidatus Chlorohelix</taxon>
    </lineage>
</organism>
<name>A0A8T7M8Z0_9CHLR</name>
<feature type="transmembrane region" description="Helical" evidence="6">
    <location>
        <begin position="12"/>
        <end position="31"/>
    </location>
</feature>
<feature type="transmembrane region" description="Helical" evidence="6">
    <location>
        <begin position="307"/>
        <end position="331"/>
    </location>
</feature>
<evidence type="ECO:0000259" key="7">
    <source>
        <dbReference type="PROSITE" id="PS50156"/>
    </source>
</evidence>
<accession>A0A8T7M8Z0</accession>
<gene>
    <name evidence="8" type="ORF">HXX08_21920</name>
    <name evidence="9" type="ORF">OZ401_004068</name>
</gene>
<dbReference type="GO" id="GO:0005886">
    <property type="term" value="C:plasma membrane"/>
    <property type="evidence" value="ECO:0007669"/>
    <property type="project" value="UniProtKB-SubCell"/>
</dbReference>
<evidence type="ECO:0000313" key="10">
    <source>
        <dbReference type="Proteomes" id="UP000521676"/>
    </source>
</evidence>
<reference evidence="9" key="2">
    <citation type="journal article" date="2024" name="Nature">
        <title>Anoxygenic phototroph of the Chloroflexota uses a type I reaction centre.</title>
        <authorList>
            <person name="Tsuji J.M."/>
            <person name="Shaw N.A."/>
            <person name="Nagashima S."/>
            <person name="Venkiteswaran J.J."/>
            <person name="Schiff S.L."/>
            <person name="Watanabe T."/>
            <person name="Fukui M."/>
            <person name="Hanada S."/>
            <person name="Tank M."/>
            <person name="Neufeld J.D."/>
        </authorList>
    </citation>
    <scope>NUCLEOTIDE SEQUENCE</scope>
    <source>
        <strain evidence="9">L227-S17</strain>
    </source>
</reference>
<dbReference type="Gene3D" id="1.20.1640.10">
    <property type="entry name" value="Multidrug efflux transporter AcrB transmembrane domain"/>
    <property type="match status" value="2"/>
</dbReference>
<evidence type="ECO:0000256" key="3">
    <source>
        <dbReference type="ARBA" id="ARBA00022692"/>
    </source>
</evidence>
<dbReference type="InterPro" id="IPR004869">
    <property type="entry name" value="MMPL_dom"/>
</dbReference>
<feature type="transmembrane region" description="Helical" evidence="6">
    <location>
        <begin position="281"/>
        <end position="301"/>
    </location>
</feature>
<feature type="transmembrane region" description="Helical" evidence="6">
    <location>
        <begin position="372"/>
        <end position="390"/>
    </location>
</feature>
<evidence type="ECO:0000256" key="2">
    <source>
        <dbReference type="ARBA" id="ARBA00022475"/>
    </source>
</evidence>
<proteinExistence type="predicted"/>
<dbReference type="RefSeq" id="WP_341470360.1">
    <property type="nucleotide sequence ID" value="NZ_CP128400.1"/>
</dbReference>
<feature type="transmembrane region" description="Helical" evidence="6">
    <location>
        <begin position="188"/>
        <end position="221"/>
    </location>
</feature>
<dbReference type="PANTHER" id="PTHR33406:SF13">
    <property type="entry name" value="MEMBRANE PROTEIN YDFJ"/>
    <property type="match status" value="1"/>
</dbReference>
<evidence type="ECO:0000313" key="8">
    <source>
        <dbReference type="EMBL" id="NWJ48524.1"/>
    </source>
</evidence>
<evidence type="ECO:0000313" key="9">
    <source>
        <dbReference type="EMBL" id="WJW68456.1"/>
    </source>
</evidence>
<keyword evidence="3 6" id="KW-0812">Transmembrane</keyword>
<keyword evidence="4 6" id="KW-1133">Transmembrane helix</keyword>